<feature type="region of interest" description="Disordered" evidence="1">
    <location>
        <begin position="304"/>
        <end position="345"/>
    </location>
</feature>
<dbReference type="GO" id="GO:0006508">
    <property type="term" value="P:proteolysis"/>
    <property type="evidence" value="ECO:0007669"/>
    <property type="project" value="UniProtKB-KW"/>
</dbReference>
<dbReference type="GO" id="GO:0008237">
    <property type="term" value="F:metallopeptidase activity"/>
    <property type="evidence" value="ECO:0007669"/>
    <property type="project" value="UniProtKB-KW"/>
</dbReference>
<feature type="transmembrane region" description="Helical" evidence="2">
    <location>
        <begin position="261"/>
        <end position="282"/>
    </location>
</feature>
<name>A0A6N7XNF6_9ACTN</name>
<dbReference type="AlphaFoldDB" id="A0A6N7XNF6"/>
<comment type="caution">
    <text evidence="3">The sequence shown here is derived from an EMBL/GenBank/DDBJ whole genome shotgun (WGS) entry which is preliminary data.</text>
</comment>
<evidence type="ECO:0000313" key="4">
    <source>
        <dbReference type="Proteomes" id="UP000469325"/>
    </source>
</evidence>
<feature type="transmembrane region" description="Helical" evidence="2">
    <location>
        <begin position="62"/>
        <end position="83"/>
    </location>
</feature>
<dbReference type="RefSeq" id="WP_154433374.1">
    <property type="nucleotide sequence ID" value="NZ_VUNC01000001.1"/>
</dbReference>
<evidence type="ECO:0000256" key="2">
    <source>
        <dbReference type="SAM" id="Phobius"/>
    </source>
</evidence>
<evidence type="ECO:0000256" key="1">
    <source>
        <dbReference type="SAM" id="MobiDB-lite"/>
    </source>
</evidence>
<proteinExistence type="predicted"/>
<sequence>MVVDGDSRGMAPLEGNPFADKRRRWWVGLSAFLLLFLMGVVVEFGNMDRGVLHPASQTAARYQAMLGCFALVLVYLIPFLAFVRYTRTKAGVPRWLVVLALASGLFVPGWIAGELNDAASTLLGMVASKGFLDAWGDAIEAPIVEETLKVLTVCGVLALVGRRDARDWLVGGMCVGMGFQVSEDLSYIEGQIAGSRTDFATAIPFMLGSRVSGALVSHWTYTALAAVAVWLFFCQRKRLRGLAVFLVPLLDHFAWDSPVSDWGVLPVGLICLAAALPFLYVWGDIAFDDGKALLAPHGKARRSGAKAGETAAGTGLDPFPTAGGPTDATTASTEAEGVPKAPGEG</sequence>
<protein>
    <submittedName>
        <fullName evidence="3">PrsW family intramembrane metalloprotease</fullName>
    </submittedName>
</protein>
<dbReference type="InterPro" id="IPR026898">
    <property type="entry name" value="PrsW"/>
</dbReference>
<feature type="transmembrane region" description="Helical" evidence="2">
    <location>
        <begin position="95"/>
        <end position="113"/>
    </location>
</feature>
<keyword evidence="2" id="KW-0812">Transmembrane</keyword>
<feature type="transmembrane region" description="Helical" evidence="2">
    <location>
        <begin position="239"/>
        <end position="255"/>
    </location>
</feature>
<feature type="compositionally biased region" description="Low complexity" evidence="1">
    <location>
        <begin position="305"/>
        <end position="333"/>
    </location>
</feature>
<keyword evidence="3" id="KW-0482">Metalloprotease</keyword>
<accession>A0A6N7XNF6</accession>
<dbReference type="Proteomes" id="UP000469325">
    <property type="component" value="Unassembled WGS sequence"/>
</dbReference>
<keyword evidence="2" id="KW-0472">Membrane</keyword>
<evidence type="ECO:0000313" key="3">
    <source>
        <dbReference type="EMBL" id="MST71605.1"/>
    </source>
</evidence>
<keyword evidence="3" id="KW-0378">Hydrolase</keyword>
<dbReference type="Pfam" id="PF13367">
    <property type="entry name" value="PrsW-protease"/>
    <property type="match status" value="1"/>
</dbReference>
<gene>
    <name evidence="3" type="ORF">FYJ68_00485</name>
</gene>
<keyword evidence="4" id="KW-1185">Reference proteome</keyword>
<dbReference type="EMBL" id="VUNC01000001">
    <property type="protein sequence ID" value="MST71605.1"/>
    <property type="molecule type" value="Genomic_DNA"/>
</dbReference>
<organism evidence="3 4">
    <name type="scientific">Olsenella porci</name>
    <dbReference type="NCBI Taxonomy" id="2652279"/>
    <lineage>
        <taxon>Bacteria</taxon>
        <taxon>Bacillati</taxon>
        <taxon>Actinomycetota</taxon>
        <taxon>Coriobacteriia</taxon>
        <taxon>Coriobacteriales</taxon>
        <taxon>Atopobiaceae</taxon>
        <taxon>Olsenella</taxon>
    </lineage>
</organism>
<keyword evidence="3" id="KW-0645">Protease</keyword>
<feature type="transmembrane region" description="Helical" evidence="2">
    <location>
        <begin position="25"/>
        <end position="42"/>
    </location>
</feature>
<feature type="transmembrane region" description="Helical" evidence="2">
    <location>
        <begin position="214"/>
        <end position="232"/>
    </location>
</feature>
<reference evidence="3 4" key="1">
    <citation type="submission" date="2019-08" db="EMBL/GenBank/DDBJ databases">
        <title>In-depth cultivation of the pig gut microbiome towards novel bacterial diversity and tailored functional studies.</title>
        <authorList>
            <person name="Wylensek D."/>
            <person name="Hitch T.C.A."/>
            <person name="Clavel T."/>
        </authorList>
    </citation>
    <scope>NUCLEOTIDE SEQUENCE [LARGE SCALE GENOMIC DNA]</scope>
    <source>
        <strain evidence="3 4">CA-Schmier-601-WT-1</strain>
    </source>
</reference>
<keyword evidence="2" id="KW-1133">Transmembrane helix</keyword>